<dbReference type="InterPro" id="IPR001623">
    <property type="entry name" value="DnaJ_domain"/>
</dbReference>
<dbReference type="InterPro" id="IPR036249">
    <property type="entry name" value="Thioredoxin-like_sf"/>
</dbReference>
<dbReference type="AlphaFoldDB" id="A0AAV5KTV6"/>
<dbReference type="PROSITE" id="PS50076">
    <property type="entry name" value="DNAJ_2"/>
    <property type="match status" value="1"/>
</dbReference>
<feature type="domain" description="J" evidence="2">
    <location>
        <begin position="43"/>
        <end position="105"/>
    </location>
</feature>
<dbReference type="Pfam" id="PF00226">
    <property type="entry name" value="DnaJ"/>
    <property type="match status" value="1"/>
</dbReference>
<gene>
    <name evidence="3" type="ORF">SLEP1_g37068</name>
</gene>
<keyword evidence="4" id="KW-1185">Reference proteome</keyword>
<dbReference type="InterPro" id="IPR036869">
    <property type="entry name" value="J_dom_sf"/>
</dbReference>
<feature type="compositionally biased region" description="Basic and acidic residues" evidence="1">
    <location>
        <begin position="650"/>
        <end position="667"/>
    </location>
</feature>
<name>A0AAV5KTV6_9ROSI</name>
<evidence type="ECO:0000256" key="1">
    <source>
        <dbReference type="SAM" id="MobiDB-lite"/>
    </source>
</evidence>
<dbReference type="SUPFAM" id="SSF46565">
    <property type="entry name" value="Chaperone J-domain"/>
    <property type="match status" value="1"/>
</dbReference>
<dbReference type="CDD" id="cd06257">
    <property type="entry name" value="DnaJ"/>
    <property type="match status" value="1"/>
</dbReference>
<dbReference type="PANTHER" id="PTHR44303">
    <property type="entry name" value="DNAJ HOMOLOG SUBFAMILY C MEMBER 16"/>
    <property type="match status" value="1"/>
</dbReference>
<sequence>MARTPSPTPSVATVIKAYAAPLLLLSLAILFQLVVLPRSFPPSHYDVLRVKRYSSIEEVKEAYENLSSKWDRGVEVPDTNDFIRIQYAYELLTNPLWKRDYDLFGFDEQLHIMHRVREQYAVERFSNVKLPLLHADVSDPGIEAFNVITSKDFQSVFQHSNPWLLQVYSSGSQQCAQFFHSWKRIAALLNGLANNGMVELGEVQLAAYLAEKKPTGRLFFRNGLPSLVALPSGCKTSDCLVRFEGELSVDAVIDWFATTVLNLPRIFYYSKESLGPRFLARSGSHKVKVIFFSKTGERATPIMRQAAKDYWNYISLASVLWREEEFSIWWNTFGVESAPAIVFLKDPGVKPVVYHGLFNNSWFLNVLEQNKQQELPQLRSLSSKELGCDARGYSRAGNDIMIWYCAVLAGRKSLELDKMRETMRRVQDLLSKSHDSHATNGDLYSETAAIALRKKRLTFVWLDGETQKNYCFFYLNTETGYETCGPRRVPTDVPKLFIVRYQRNTTKDNMKVEKKPKNIWDFQLEDIDPVSQLSVTYNGSAETSELIKWISNIIEDGDSRNLPFYRVKSPELVPEDAEPIWSRGQQGILSRTIGMKQKTLGIISQINDYLGDPRIGPALFLGALMSFGGIWLMRNQPKRPLRSSQPSQANKEDKSRPRARNRTRDVSGRNLPPSITDLEPEDAYQMPLSDSDSDS</sequence>
<dbReference type="SMART" id="SM00271">
    <property type="entry name" value="DnaJ"/>
    <property type="match status" value="1"/>
</dbReference>
<protein>
    <recommendedName>
        <fullName evidence="2">J domain-containing protein</fullName>
    </recommendedName>
</protein>
<dbReference type="Gene3D" id="3.40.30.10">
    <property type="entry name" value="Glutaredoxin"/>
    <property type="match status" value="1"/>
</dbReference>
<accession>A0AAV5KTV6</accession>
<feature type="region of interest" description="Disordered" evidence="1">
    <location>
        <begin position="637"/>
        <end position="695"/>
    </location>
</feature>
<reference evidence="3 4" key="1">
    <citation type="journal article" date="2021" name="Commun. Biol.">
        <title>The genome of Shorea leprosula (Dipterocarpaceae) highlights the ecological relevance of drought in aseasonal tropical rainforests.</title>
        <authorList>
            <person name="Ng K.K.S."/>
            <person name="Kobayashi M.J."/>
            <person name="Fawcett J.A."/>
            <person name="Hatakeyama M."/>
            <person name="Paape T."/>
            <person name="Ng C.H."/>
            <person name="Ang C.C."/>
            <person name="Tnah L.H."/>
            <person name="Lee C.T."/>
            <person name="Nishiyama T."/>
            <person name="Sese J."/>
            <person name="O'Brien M.J."/>
            <person name="Copetti D."/>
            <person name="Mohd Noor M.I."/>
            <person name="Ong R.C."/>
            <person name="Putra M."/>
            <person name="Sireger I.Z."/>
            <person name="Indrioko S."/>
            <person name="Kosugi Y."/>
            <person name="Izuno A."/>
            <person name="Isagi Y."/>
            <person name="Lee S.L."/>
            <person name="Shimizu K.K."/>
        </authorList>
    </citation>
    <scope>NUCLEOTIDE SEQUENCE [LARGE SCALE GENOMIC DNA]</scope>
    <source>
        <strain evidence="3">214</strain>
    </source>
</reference>
<dbReference type="Gene3D" id="1.10.287.110">
    <property type="entry name" value="DnaJ domain"/>
    <property type="match status" value="1"/>
</dbReference>
<dbReference type="SUPFAM" id="SSF52833">
    <property type="entry name" value="Thioredoxin-like"/>
    <property type="match status" value="2"/>
</dbReference>
<evidence type="ECO:0000313" key="3">
    <source>
        <dbReference type="EMBL" id="GKV27958.1"/>
    </source>
</evidence>
<proteinExistence type="predicted"/>
<evidence type="ECO:0000259" key="2">
    <source>
        <dbReference type="PROSITE" id="PS50076"/>
    </source>
</evidence>
<dbReference type="Proteomes" id="UP001054252">
    <property type="component" value="Unassembled WGS sequence"/>
</dbReference>
<dbReference type="EMBL" id="BPVZ01000078">
    <property type="protein sequence ID" value="GKV27958.1"/>
    <property type="molecule type" value="Genomic_DNA"/>
</dbReference>
<organism evidence="3 4">
    <name type="scientific">Rubroshorea leprosula</name>
    <dbReference type="NCBI Taxonomy" id="152421"/>
    <lineage>
        <taxon>Eukaryota</taxon>
        <taxon>Viridiplantae</taxon>
        <taxon>Streptophyta</taxon>
        <taxon>Embryophyta</taxon>
        <taxon>Tracheophyta</taxon>
        <taxon>Spermatophyta</taxon>
        <taxon>Magnoliopsida</taxon>
        <taxon>eudicotyledons</taxon>
        <taxon>Gunneridae</taxon>
        <taxon>Pentapetalae</taxon>
        <taxon>rosids</taxon>
        <taxon>malvids</taxon>
        <taxon>Malvales</taxon>
        <taxon>Dipterocarpaceae</taxon>
        <taxon>Rubroshorea</taxon>
    </lineage>
</organism>
<dbReference type="PANTHER" id="PTHR44303:SF2">
    <property type="entry name" value="DNAJ HOMOLOG SUBFAMILY C MEMBER 16"/>
    <property type="match status" value="1"/>
</dbReference>
<comment type="caution">
    <text evidence="3">The sequence shown here is derived from an EMBL/GenBank/DDBJ whole genome shotgun (WGS) entry which is preliminary data.</text>
</comment>
<evidence type="ECO:0000313" key="4">
    <source>
        <dbReference type="Proteomes" id="UP001054252"/>
    </source>
</evidence>
<dbReference type="InterPro" id="IPR052448">
    <property type="entry name" value="DnaJ_C16_autophagy_reg"/>
</dbReference>